<keyword evidence="1" id="KW-0472">Membrane</keyword>
<dbReference type="SUPFAM" id="SSF110997">
    <property type="entry name" value="Sporulation related repeat"/>
    <property type="match status" value="1"/>
</dbReference>
<keyword evidence="1" id="KW-0812">Transmembrane</keyword>
<dbReference type="Proteomes" id="UP000660862">
    <property type="component" value="Unassembled WGS sequence"/>
</dbReference>
<feature type="transmembrane region" description="Helical" evidence="1">
    <location>
        <begin position="170"/>
        <end position="189"/>
    </location>
</feature>
<dbReference type="AlphaFoldDB" id="A0A917M936"/>
<name>A0A917M936_9SPHI</name>
<dbReference type="InterPro" id="IPR007730">
    <property type="entry name" value="SPOR-like_dom"/>
</dbReference>
<keyword evidence="4" id="KW-1185">Reference proteome</keyword>
<comment type="caution">
    <text evidence="3">The sequence shown here is derived from an EMBL/GenBank/DDBJ whole genome shotgun (WGS) entry which is preliminary data.</text>
</comment>
<proteinExistence type="predicted"/>
<evidence type="ECO:0000256" key="1">
    <source>
        <dbReference type="SAM" id="Phobius"/>
    </source>
</evidence>
<dbReference type="InterPro" id="IPR040495">
    <property type="entry name" value="HU-CCDC81_bac_1"/>
</dbReference>
<reference evidence="3" key="2">
    <citation type="submission" date="2020-09" db="EMBL/GenBank/DDBJ databases">
        <authorList>
            <person name="Sun Q."/>
            <person name="Zhou Y."/>
        </authorList>
    </citation>
    <scope>NUCLEOTIDE SEQUENCE</scope>
    <source>
        <strain evidence="3">CGMCC 1.12195</strain>
    </source>
</reference>
<dbReference type="PROSITE" id="PS51724">
    <property type="entry name" value="SPOR"/>
    <property type="match status" value="1"/>
</dbReference>
<organism evidence="3 4">
    <name type="scientific">Parapedobacter pyrenivorans</name>
    <dbReference type="NCBI Taxonomy" id="1305674"/>
    <lineage>
        <taxon>Bacteria</taxon>
        <taxon>Pseudomonadati</taxon>
        <taxon>Bacteroidota</taxon>
        <taxon>Sphingobacteriia</taxon>
        <taxon>Sphingobacteriales</taxon>
        <taxon>Sphingobacteriaceae</taxon>
        <taxon>Parapedobacter</taxon>
    </lineage>
</organism>
<reference evidence="3" key="1">
    <citation type="journal article" date="2014" name="Int. J. Syst. Evol. Microbiol.">
        <title>Complete genome sequence of Corynebacterium casei LMG S-19264T (=DSM 44701T), isolated from a smear-ripened cheese.</title>
        <authorList>
            <consortium name="US DOE Joint Genome Institute (JGI-PGF)"/>
            <person name="Walter F."/>
            <person name="Albersmeier A."/>
            <person name="Kalinowski J."/>
            <person name="Ruckert C."/>
        </authorList>
    </citation>
    <scope>NUCLEOTIDE SEQUENCE</scope>
    <source>
        <strain evidence="3">CGMCC 1.12195</strain>
    </source>
</reference>
<dbReference type="Pfam" id="PF05036">
    <property type="entry name" value="SPOR"/>
    <property type="match status" value="1"/>
</dbReference>
<evidence type="ECO:0000313" key="3">
    <source>
        <dbReference type="EMBL" id="GGG87065.1"/>
    </source>
</evidence>
<gene>
    <name evidence="3" type="ORF">GCM10007415_20910</name>
</gene>
<dbReference type="GO" id="GO:0042834">
    <property type="term" value="F:peptidoglycan binding"/>
    <property type="evidence" value="ECO:0007669"/>
    <property type="project" value="InterPro"/>
</dbReference>
<protein>
    <recommendedName>
        <fullName evidence="2">SPOR domain-containing protein</fullName>
    </recommendedName>
</protein>
<dbReference type="Gene3D" id="3.30.70.1070">
    <property type="entry name" value="Sporulation related repeat"/>
    <property type="match status" value="1"/>
</dbReference>
<feature type="domain" description="SPOR" evidence="2">
    <location>
        <begin position="261"/>
        <end position="339"/>
    </location>
</feature>
<evidence type="ECO:0000259" key="2">
    <source>
        <dbReference type="PROSITE" id="PS51724"/>
    </source>
</evidence>
<evidence type="ECO:0000313" key="4">
    <source>
        <dbReference type="Proteomes" id="UP000660862"/>
    </source>
</evidence>
<dbReference type="Pfam" id="PF18174">
    <property type="entry name" value="HU-CCDC81_bac_1"/>
    <property type="match status" value="1"/>
</dbReference>
<sequence length="342" mass="37337">MNLGLCIANLLRRYPAVEVPGIGVFRKTYVSAFYDEARSAFLPPANRIELTEEHTDVFPITGYLQAQQQVDGATASRILDGAVKEVMEAISRNGQALLDGLGYLFPDGASFIFEPLKNDDFHWKPISAGPPATGEKVAIGEVETPLIEGGEPESAVSTEEYSGRGRTTRWMIAAVLLVLLVGVAAIWYFQPALFDRTAIAGFFGRAEVQHRQSANQEPPVAEIPLVESKADSVAKDTVQATASAIDSIPVERIPDAKIVTEKPSVTYEIIVGSFATMAQARKFVADMKAKGYDLQAIDSKMPGNRKKISWGSYATEEEAYRELARVQKNFEPGAWIAKVAHD</sequence>
<dbReference type="InterPro" id="IPR036680">
    <property type="entry name" value="SPOR-like_sf"/>
</dbReference>
<keyword evidence="1" id="KW-1133">Transmembrane helix</keyword>
<dbReference type="RefSeq" id="WP_229738670.1">
    <property type="nucleotide sequence ID" value="NZ_BMER01000001.1"/>
</dbReference>
<accession>A0A917M936</accession>
<dbReference type="EMBL" id="BMER01000001">
    <property type="protein sequence ID" value="GGG87065.1"/>
    <property type="molecule type" value="Genomic_DNA"/>
</dbReference>